<dbReference type="PANTHER" id="PTHR23081">
    <property type="entry name" value="RNA POLYMERASE II CTD PHOSPHATASE"/>
    <property type="match status" value="1"/>
</dbReference>
<dbReference type="InterPro" id="IPR001357">
    <property type="entry name" value="BRCT_dom"/>
</dbReference>
<dbReference type="Pfam" id="PF00533">
    <property type="entry name" value="BRCT"/>
    <property type="match status" value="1"/>
</dbReference>
<feature type="compositionally biased region" description="Low complexity" evidence="7">
    <location>
        <begin position="774"/>
        <end position="793"/>
    </location>
</feature>
<comment type="caution">
    <text evidence="10">The sequence shown here is derived from an EMBL/GenBank/DDBJ whole genome shotgun (WGS) entry which is preliminary data.</text>
</comment>
<feature type="compositionally biased region" description="Basic and acidic residues" evidence="7">
    <location>
        <begin position="378"/>
        <end position="388"/>
    </location>
</feature>
<dbReference type="PROSITE" id="PS50969">
    <property type="entry name" value="FCP1"/>
    <property type="match status" value="1"/>
</dbReference>
<dbReference type="OrthoDB" id="10249888at2759"/>
<dbReference type="EMBL" id="MU006107">
    <property type="protein sequence ID" value="KAF2835652.1"/>
    <property type="molecule type" value="Genomic_DNA"/>
</dbReference>
<dbReference type="InterPro" id="IPR036412">
    <property type="entry name" value="HAD-like_sf"/>
</dbReference>
<dbReference type="GO" id="GO:0008420">
    <property type="term" value="F:RNA polymerase II CTD heptapeptide repeat phosphatase activity"/>
    <property type="evidence" value="ECO:0007669"/>
    <property type="project" value="UniProtKB-UniRule"/>
</dbReference>
<dbReference type="NCBIfam" id="TIGR02250">
    <property type="entry name" value="FCP1_euk"/>
    <property type="match status" value="1"/>
</dbReference>
<dbReference type="InterPro" id="IPR023214">
    <property type="entry name" value="HAD_sf"/>
</dbReference>
<dbReference type="SMART" id="SM00292">
    <property type="entry name" value="BRCT"/>
    <property type="match status" value="1"/>
</dbReference>
<sequence>MRIFAVLMDYEIEKYREELTNLECVDLVEHVVGMLIKSPRNLHYPITVTELLKRPSDEVERFAPLFSYYYTSKVTERNEFGDESQVERKFPTKFECETNGTILNWKINAETVISAPGIPIVEVDEPCRHEIQFGGMCATCGKNMDEVNYATSVRDSARAPINMTHGHTALTVSHTEASRVEEEAKRRLLSNRRLSLVVDLDQTIIHATVDPTVAEWQKDEDNPNHDAVKDVRAFQLVDDGPGGRGCWYYIKLRPGLEEFLKNISKLYELHIYTMGTRAYAQNIAKIVDPDRKIFGDRILSRDESGSLQVKTLHRLFPVDTKMVVIIDDRGDVWNWSHNLIKVTAYDFFVGIGDINSSFLPKRDPLPPMLKPPVIELAPGHDRNQKPEGDGGSSIQTKEPQTTETTVPGVETPVSALEQQLVSMGGGSDPIVLEQQTTQQEEKITAQVTDRPLLKLQKKLDEADEEAAAMENGNNADEPSQDSHKHRHNLLQDHDNELAHLETNLRHIHEKFFEEYEKSLASSHGGRVAELRGEKAAKKRPVDDLELVPDVKDIMPSMKCEVLKNVSIVFSGLIPLGTNIQYADIAIWARSFGAEVTQDITRRTTHVVASKQRKTAKVKQAARRPRIKIVSLDWLLECFQTWRRPEEVLYEIEVHPDEAGPQIALASSPLEELQDGVVLSSSEDEAAINDETTAAPTPLSVITGDVNEAEDLMPTSPIDEKALRGTQEEWDSMNAEIDEMLAESGSDDDGGESDSSIGSSTSSKSNKKRKRGTDSGNSSAAEDSDSSVKSSQGSRLQRRKKRALERVTSLTNVTIAEKSTGLPSPDTTGPEDPQGVEAGDGEGDDLEDDEDFEAEMMAEFERDDDESDAG</sequence>
<evidence type="ECO:0000256" key="6">
    <source>
        <dbReference type="RuleBase" id="RU366066"/>
    </source>
</evidence>
<dbReference type="SUPFAM" id="SSF52113">
    <property type="entry name" value="BRCT domain"/>
    <property type="match status" value="1"/>
</dbReference>
<dbReference type="Gene3D" id="3.40.50.1000">
    <property type="entry name" value="HAD superfamily/HAD-like"/>
    <property type="match status" value="1"/>
</dbReference>
<dbReference type="PROSITE" id="PS50172">
    <property type="entry name" value="BRCT"/>
    <property type="match status" value="1"/>
</dbReference>
<dbReference type="Pfam" id="PF03031">
    <property type="entry name" value="NIF"/>
    <property type="match status" value="1"/>
</dbReference>
<accession>A0A9P4S3K9</accession>
<feature type="compositionally biased region" description="Low complexity" evidence="7">
    <location>
        <begin position="752"/>
        <end position="763"/>
    </location>
</feature>
<feature type="compositionally biased region" description="Low complexity" evidence="7">
    <location>
        <begin position="468"/>
        <end position="477"/>
    </location>
</feature>
<feature type="compositionally biased region" description="Acidic residues" evidence="7">
    <location>
        <begin position="838"/>
        <end position="869"/>
    </location>
</feature>
<protein>
    <recommendedName>
        <fullName evidence="6">RNA polymerase II subunit A C-terminal domain phosphatase</fullName>
        <ecNumber evidence="6">3.1.3.16</ecNumber>
    </recommendedName>
</protein>
<gene>
    <name evidence="10" type="ORF">M501DRAFT_987980</name>
</gene>
<feature type="region of interest" description="Disordered" evidence="7">
    <location>
        <begin position="742"/>
        <end position="869"/>
    </location>
</feature>
<evidence type="ECO:0000259" key="9">
    <source>
        <dbReference type="PROSITE" id="PS50969"/>
    </source>
</evidence>
<evidence type="ECO:0000313" key="10">
    <source>
        <dbReference type="EMBL" id="KAF2835652.1"/>
    </source>
</evidence>
<keyword evidence="11" id="KW-1185">Reference proteome</keyword>
<dbReference type="PANTHER" id="PTHR23081:SF36">
    <property type="entry name" value="RNA POLYMERASE II SUBUNIT A C-TERMINAL DOMAIN PHOSPHATASE"/>
    <property type="match status" value="1"/>
</dbReference>
<feature type="region of interest" description="Disordered" evidence="7">
    <location>
        <begin position="371"/>
        <end position="411"/>
    </location>
</feature>
<dbReference type="InterPro" id="IPR039189">
    <property type="entry name" value="Fcp1"/>
</dbReference>
<comment type="catalytic activity">
    <reaction evidence="4 6">
        <text>O-phospho-L-seryl-[protein] + H2O = L-seryl-[protein] + phosphate</text>
        <dbReference type="Rhea" id="RHEA:20629"/>
        <dbReference type="Rhea" id="RHEA-COMP:9863"/>
        <dbReference type="Rhea" id="RHEA-COMP:11604"/>
        <dbReference type="ChEBI" id="CHEBI:15377"/>
        <dbReference type="ChEBI" id="CHEBI:29999"/>
        <dbReference type="ChEBI" id="CHEBI:43474"/>
        <dbReference type="ChEBI" id="CHEBI:83421"/>
        <dbReference type="EC" id="3.1.3.16"/>
    </reaction>
</comment>
<dbReference type="EC" id="3.1.3.16" evidence="6"/>
<comment type="function">
    <text evidence="6">This promotes the activity of RNA polymerase II.</text>
</comment>
<feature type="domain" description="BRCT" evidence="8">
    <location>
        <begin position="557"/>
        <end position="651"/>
    </location>
</feature>
<dbReference type="FunFam" id="3.40.50.1000:FF:000142">
    <property type="entry name" value="Similar to FCP1-like phosphatase"/>
    <property type="match status" value="1"/>
</dbReference>
<keyword evidence="2 6" id="KW-0378">Hydrolase</keyword>
<dbReference type="InterPro" id="IPR036420">
    <property type="entry name" value="BRCT_dom_sf"/>
</dbReference>
<keyword evidence="3 6" id="KW-0539">Nucleus</keyword>
<feature type="compositionally biased region" description="Acidic residues" evidence="7">
    <location>
        <begin position="742"/>
        <end position="751"/>
    </location>
</feature>
<dbReference type="Proteomes" id="UP000799429">
    <property type="component" value="Unassembled WGS sequence"/>
</dbReference>
<evidence type="ECO:0000256" key="2">
    <source>
        <dbReference type="ARBA" id="ARBA00022801"/>
    </source>
</evidence>
<feature type="domain" description="FCP1 homology" evidence="9">
    <location>
        <begin position="189"/>
        <end position="365"/>
    </location>
</feature>
<name>A0A9P4S3K9_9PEZI</name>
<dbReference type="InterPro" id="IPR004274">
    <property type="entry name" value="FCP1_dom"/>
</dbReference>
<comment type="catalytic activity">
    <reaction evidence="5 6">
        <text>O-phospho-L-threonyl-[protein] + H2O = L-threonyl-[protein] + phosphate</text>
        <dbReference type="Rhea" id="RHEA:47004"/>
        <dbReference type="Rhea" id="RHEA-COMP:11060"/>
        <dbReference type="Rhea" id="RHEA-COMP:11605"/>
        <dbReference type="ChEBI" id="CHEBI:15377"/>
        <dbReference type="ChEBI" id="CHEBI:30013"/>
        <dbReference type="ChEBI" id="CHEBI:43474"/>
        <dbReference type="ChEBI" id="CHEBI:61977"/>
        <dbReference type="EC" id="3.1.3.16"/>
    </reaction>
</comment>
<dbReference type="SUPFAM" id="SSF56784">
    <property type="entry name" value="HAD-like"/>
    <property type="match status" value="1"/>
</dbReference>
<dbReference type="GO" id="GO:0005634">
    <property type="term" value="C:nucleus"/>
    <property type="evidence" value="ECO:0007669"/>
    <property type="project" value="UniProtKB-SubCell"/>
</dbReference>
<dbReference type="CDD" id="cd07521">
    <property type="entry name" value="HAD_FCP1-like"/>
    <property type="match status" value="1"/>
</dbReference>
<dbReference type="AlphaFoldDB" id="A0A9P4S3K9"/>
<dbReference type="Gene3D" id="3.40.50.10190">
    <property type="entry name" value="BRCT domain"/>
    <property type="match status" value="1"/>
</dbReference>
<evidence type="ECO:0000256" key="4">
    <source>
        <dbReference type="ARBA" id="ARBA00047761"/>
    </source>
</evidence>
<proteinExistence type="predicted"/>
<reference evidence="10" key="1">
    <citation type="journal article" date="2020" name="Stud. Mycol.">
        <title>101 Dothideomycetes genomes: a test case for predicting lifestyles and emergence of pathogens.</title>
        <authorList>
            <person name="Haridas S."/>
            <person name="Albert R."/>
            <person name="Binder M."/>
            <person name="Bloem J."/>
            <person name="Labutti K."/>
            <person name="Salamov A."/>
            <person name="Andreopoulos B."/>
            <person name="Baker S."/>
            <person name="Barry K."/>
            <person name="Bills G."/>
            <person name="Bluhm B."/>
            <person name="Cannon C."/>
            <person name="Castanera R."/>
            <person name="Culley D."/>
            <person name="Daum C."/>
            <person name="Ezra D."/>
            <person name="Gonzalez J."/>
            <person name="Henrissat B."/>
            <person name="Kuo A."/>
            <person name="Liang C."/>
            <person name="Lipzen A."/>
            <person name="Lutzoni F."/>
            <person name="Magnuson J."/>
            <person name="Mondo S."/>
            <person name="Nolan M."/>
            <person name="Ohm R."/>
            <person name="Pangilinan J."/>
            <person name="Park H.-J."/>
            <person name="Ramirez L."/>
            <person name="Alfaro M."/>
            <person name="Sun H."/>
            <person name="Tritt A."/>
            <person name="Yoshinaga Y."/>
            <person name="Zwiers L.-H."/>
            <person name="Turgeon B."/>
            <person name="Goodwin S."/>
            <person name="Spatafora J."/>
            <person name="Crous P."/>
            <person name="Grigoriev I."/>
        </authorList>
    </citation>
    <scope>NUCLEOTIDE SEQUENCE</scope>
    <source>
        <strain evidence="10">CBS 101060</strain>
    </source>
</reference>
<comment type="subcellular location">
    <subcellularLocation>
        <location evidence="1 6">Nucleus</location>
    </subcellularLocation>
</comment>
<evidence type="ECO:0000259" key="8">
    <source>
        <dbReference type="PROSITE" id="PS50172"/>
    </source>
</evidence>
<dbReference type="CDD" id="cd17729">
    <property type="entry name" value="BRCT_CTDP1"/>
    <property type="match status" value="1"/>
</dbReference>
<dbReference type="InterPro" id="IPR011947">
    <property type="entry name" value="FCP1_euk"/>
</dbReference>
<feature type="compositionally biased region" description="Low complexity" evidence="7">
    <location>
        <begin position="398"/>
        <end position="411"/>
    </location>
</feature>
<feature type="region of interest" description="Disordered" evidence="7">
    <location>
        <begin position="461"/>
        <end position="485"/>
    </location>
</feature>
<organism evidence="10 11">
    <name type="scientific">Patellaria atrata CBS 101060</name>
    <dbReference type="NCBI Taxonomy" id="1346257"/>
    <lineage>
        <taxon>Eukaryota</taxon>
        <taxon>Fungi</taxon>
        <taxon>Dikarya</taxon>
        <taxon>Ascomycota</taxon>
        <taxon>Pezizomycotina</taxon>
        <taxon>Dothideomycetes</taxon>
        <taxon>Dothideomycetes incertae sedis</taxon>
        <taxon>Patellariales</taxon>
        <taxon>Patellariaceae</taxon>
        <taxon>Patellaria</taxon>
    </lineage>
</organism>
<evidence type="ECO:0000256" key="5">
    <source>
        <dbReference type="ARBA" id="ARBA00048336"/>
    </source>
</evidence>
<evidence type="ECO:0000256" key="7">
    <source>
        <dbReference type="SAM" id="MobiDB-lite"/>
    </source>
</evidence>
<dbReference type="SMART" id="SM00577">
    <property type="entry name" value="CPDc"/>
    <property type="match status" value="1"/>
</dbReference>
<evidence type="ECO:0000256" key="1">
    <source>
        <dbReference type="ARBA" id="ARBA00004123"/>
    </source>
</evidence>
<evidence type="ECO:0000313" key="11">
    <source>
        <dbReference type="Proteomes" id="UP000799429"/>
    </source>
</evidence>
<evidence type="ECO:0000256" key="3">
    <source>
        <dbReference type="ARBA" id="ARBA00023242"/>
    </source>
</evidence>